<proteinExistence type="predicted"/>
<dbReference type="EMBL" id="JAPDRQ010000268">
    <property type="protein sequence ID" value="KAJ9651268.1"/>
    <property type="molecule type" value="Genomic_DNA"/>
</dbReference>
<reference evidence="1" key="1">
    <citation type="submission" date="2022-10" db="EMBL/GenBank/DDBJ databases">
        <title>Culturing micro-colonial fungi from biological soil crusts in the Mojave desert and describing Neophaeococcomyces mojavensis, and introducing the new genera and species Taxawa tesnikishii.</title>
        <authorList>
            <person name="Kurbessoian T."/>
            <person name="Stajich J.E."/>
        </authorList>
    </citation>
    <scope>NUCLEOTIDE SEQUENCE</scope>
    <source>
        <strain evidence="1">JES_112</strain>
    </source>
</reference>
<keyword evidence="2" id="KW-1185">Reference proteome</keyword>
<organism evidence="1 2">
    <name type="scientific">Neophaeococcomyces mojaviensis</name>
    <dbReference type="NCBI Taxonomy" id="3383035"/>
    <lineage>
        <taxon>Eukaryota</taxon>
        <taxon>Fungi</taxon>
        <taxon>Dikarya</taxon>
        <taxon>Ascomycota</taxon>
        <taxon>Pezizomycotina</taxon>
        <taxon>Eurotiomycetes</taxon>
        <taxon>Chaetothyriomycetidae</taxon>
        <taxon>Chaetothyriales</taxon>
        <taxon>Chaetothyriales incertae sedis</taxon>
        <taxon>Neophaeococcomyces</taxon>
    </lineage>
</organism>
<accession>A0ACC2ZUF2</accession>
<sequence length="333" mass="37739">MEADDHESDSSYGTSVATDTTSIKSDILNYRFENGRRYHAFKAGAYLYPNDEDALDQMDIEHHNQSLMLGRLHMSPIKDPLEILDVGTGTGIWAIDMADAYPAATITGIDLSPTQPSWVPPNVRFEVDDFTDEWTFGANHFDFIHCRFLYGSVADEPALLREAFNALKPGGWLEQNEVETAIYCDDGTFPMDGSYTRWAEVLTSAFDKIGRPWPKGPDLKTLFENAGFVDVQVKVLKRPTNDWPKDQRMKEIGKVSLQSAEATCKLNRISQFTYFNFMKGLEGFTMGPFTRILSWTQEEVQVLLAGVRKEFGKRSYHGYQKGWVVWGMKPSVP</sequence>
<evidence type="ECO:0000313" key="2">
    <source>
        <dbReference type="Proteomes" id="UP001172386"/>
    </source>
</evidence>
<comment type="caution">
    <text evidence="1">The sequence shown here is derived from an EMBL/GenBank/DDBJ whole genome shotgun (WGS) entry which is preliminary data.</text>
</comment>
<name>A0ACC2ZUF2_9EURO</name>
<dbReference type="Proteomes" id="UP001172386">
    <property type="component" value="Unassembled WGS sequence"/>
</dbReference>
<protein>
    <submittedName>
        <fullName evidence="1">Uncharacterized protein</fullName>
    </submittedName>
</protein>
<evidence type="ECO:0000313" key="1">
    <source>
        <dbReference type="EMBL" id="KAJ9651268.1"/>
    </source>
</evidence>
<gene>
    <name evidence="1" type="ORF">H2198_009453</name>
</gene>